<evidence type="ECO:0000256" key="5">
    <source>
        <dbReference type="ARBA" id="ARBA00022989"/>
    </source>
</evidence>
<keyword evidence="5 10" id="KW-1133">Transmembrane helix</keyword>
<dbReference type="InterPro" id="IPR018422">
    <property type="entry name" value="Cation/H_exchanger_CPA1"/>
</dbReference>
<dbReference type="AlphaFoldDB" id="A0A3D9INH0"/>
<comment type="caution">
    <text evidence="12">The sequence shown here is derived from an EMBL/GenBank/DDBJ whole genome shotgun (WGS) entry which is preliminary data.</text>
</comment>
<dbReference type="InterPro" id="IPR004705">
    <property type="entry name" value="Cation/H_exchanger_CPA1_bac"/>
</dbReference>
<dbReference type="GO" id="GO:0005886">
    <property type="term" value="C:plasma membrane"/>
    <property type="evidence" value="ECO:0007669"/>
    <property type="project" value="UniProtKB-SubCell"/>
</dbReference>
<dbReference type="PANTHER" id="PTHR10110:SF86">
    <property type="entry name" value="SODIUM_HYDROGEN EXCHANGER 7"/>
    <property type="match status" value="1"/>
</dbReference>
<dbReference type="RefSeq" id="WP_115992550.1">
    <property type="nucleotide sequence ID" value="NZ_QRDY01000004.1"/>
</dbReference>
<feature type="transmembrane region" description="Helical" evidence="10">
    <location>
        <begin position="353"/>
        <end position="377"/>
    </location>
</feature>
<organism evidence="12 13">
    <name type="scientific">Cohnella lupini</name>
    <dbReference type="NCBI Taxonomy" id="1294267"/>
    <lineage>
        <taxon>Bacteria</taxon>
        <taxon>Bacillati</taxon>
        <taxon>Bacillota</taxon>
        <taxon>Bacilli</taxon>
        <taxon>Bacillales</taxon>
        <taxon>Paenibacillaceae</taxon>
        <taxon>Cohnella</taxon>
    </lineage>
</organism>
<evidence type="ECO:0000256" key="7">
    <source>
        <dbReference type="ARBA" id="ARBA00023065"/>
    </source>
</evidence>
<feature type="transmembrane region" description="Helical" evidence="10">
    <location>
        <begin position="228"/>
        <end position="251"/>
    </location>
</feature>
<dbReference type="PANTHER" id="PTHR10110">
    <property type="entry name" value="SODIUM/HYDROGEN EXCHANGER"/>
    <property type="match status" value="1"/>
</dbReference>
<feature type="transmembrane region" description="Helical" evidence="10">
    <location>
        <begin position="85"/>
        <end position="107"/>
    </location>
</feature>
<feature type="transmembrane region" description="Helical" evidence="10">
    <location>
        <begin position="389"/>
        <end position="412"/>
    </location>
</feature>
<keyword evidence="2 10" id="KW-0813">Transport</keyword>
<comment type="subcellular location">
    <subcellularLocation>
        <location evidence="1 10">Cell membrane</location>
        <topology evidence="1 10">Multi-pass membrane protein</topology>
    </subcellularLocation>
</comment>
<feature type="domain" description="Cation/H+ exchanger transmembrane" evidence="11">
    <location>
        <begin position="10"/>
        <end position="413"/>
    </location>
</feature>
<sequence>MELFIAILVLLALIGISNVINRQLPYLPVPLIQIALGSAVTFLPSGVHMPLEPELFFLLFIAPLLYNDGKKTPRSELWRLRAPILLLAVGLVFTTVFVIGYGIHWMIPSIPLPVAFGLAAILSPTDAVSVNALAGRIHLPKSLMHLLEGEALMNDASGLVAFKFATAAAVTGVFSLPKASLSFVIIAIGGLVVGALLASSITGIRYLLRRSGLEDETMHMLIHILTPFALYLTAEELGLSGILAAVAGGVMHAVERDRSNKAKPRANELSDNTWSVILFLLNGLVFVILGLQIPDVFNTIFSSPDFNNYEVVGYALIIFAMLIVLRFLWTWAFSQGGKIVGGSIGQEKFSFKILAMTSISGVRGAITLAGAFSIPLIVETGAPFPQRSLVIFLAAVIILFSLITASIALPLLAKQDGINDEAEREQMERHGQIKMMSAAILAVKQARDETNEAESSAVLTDYSRWIREFKPGAPNYGYRLMPGKEEGLRLGALAIEREETRSLLANGEISKEHAAMFLRGLEQLEMALSRSSHLWYVILRSTVRAIKGMLYKEDSRLAAKLSRADREALRTIKFRTSCAVVDSYEELCRGPDKNEATDILKHYKLIKDKLSKPYPALQGYNEGNDEVKRDLHWIAIQAERDTVQRLYEVGEITRDIANGLRRTIRDREAFILEQE</sequence>
<dbReference type="GO" id="GO:0015386">
    <property type="term" value="F:potassium:proton antiporter activity"/>
    <property type="evidence" value="ECO:0007669"/>
    <property type="project" value="TreeGrafter"/>
</dbReference>
<keyword evidence="10" id="KW-0050">Antiport</keyword>
<evidence type="ECO:0000313" key="13">
    <source>
        <dbReference type="Proteomes" id="UP000256869"/>
    </source>
</evidence>
<evidence type="ECO:0000256" key="6">
    <source>
        <dbReference type="ARBA" id="ARBA00023053"/>
    </source>
</evidence>
<feature type="transmembrane region" description="Helical" evidence="10">
    <location>
        <begin position="156"/>
        <end position="176"/>
    </location>
</feature>
<evidence type="ECO:0000256" key="3">
    <source>
        <dbReference type="ARBA" id="ARBA00022475"/>
    </source>
</evidence>
<dbReference type="InterPro" id="IPR006153">
    <property type="entry name" value="Cation/H_exchanger_TM"/>
</dbReference>
<evidence type="ECO:0000259" key="11">
    <source>
        <dbReference type="Pfam" id="PF00999"/>
    </source>
</evidence>
<dbReference type="OrthoDB" id="9809206at2"/>
<feature type="transmembrane region" description="Helical" evidence="10">
    <location>
        <begin position="272"/>
        <end position="291"/>
    </location>
</feature>
<keyword evidence="8 10" id="KW-0472">Membrane</keyword>
<keyword evidence="6 10" id="KW-0915">Sodium</keyword>
<reference evidence="12 13" key="1">
    <citation type="submission" date="2018-07" db="EMBL/GenBank/DDBJ databases">
        <title>Genomic Encyclopedia of Type Strains, Phase III (KMG-III): the genomes of soil and plant-associated and newly described type strains.</title>
        <authorList>
            <person name="Whitman W."/>
        </authorList>
    </citation>
    <scope>NUCLEOTIDE SEQUENCE [LARGE SCALE GENOMIC DNA]</scope>
    <source>
        <strain evidence="12 13">CECT 8236</strain>
    </source>
</reference>
<keyword evidence="4 10" id="KW-0812">Transmembrane</keyword>
<evidence type="ECO:0000256" key="8">
    <source>
        <dbReference type="ARBA" id="ARBA00023136"/>
    </source>
</evidence>
<dbReference type="GO" id="GO:0015385">
    <property type="term" value="F:sodium:proton antiporter activity"/>
    <property type="evidence" value="ECO:0007669"/>
    <property type="project" value="InterPro"/>
</dbReference>
<keyword evidence="13" id="KW-1185">Reference proteome</keyword>
<protein>
    <submittedName>
        <fullName evidence="12">Sodium/proton antiporter (CPA1 family)</fullName>
    </submittedName>
</protein>
<comment type="similarity">
    <text evidence="10">Belongs to the monovalent cation:proton antiporter 1 (CPA1) transporter (TC 2.A.36) family.</text>
</comment>
<dbReference type="GO" id="GO:0051453">
    <property type="term" value="P:regulation of intracellular pH"/>
    <property type="evidence" value="ECO:0007669"/>
    <property type="project" value="TreeGrafter"/>
</dbReference>
<feature type="transmembrane region" description="Helical" evidence="10">
    <location>
        <begin position="183"/>
        <end position="208"/>
    </location>
</feature>
<evidence type="ECO:0000256" key="9">
    <source>
        <dbReference type="ARBA" id="ARBA00023201"/>
    </source>
</evidence>
<dbReference type="Proteomes" id="UP000256869">
    <property type="component" value="Unassembled WGS sequence"/>
</dbReference>
<name>A0A3D9INH0_9BACL</name>
<comment type="function">
    <text evidence="10">Na(+)/H(+) antiporter that extrudes sodium in exchange for external protons.</text>
</comment>
<gene>
    <name evidence="12" type="ORF">DFP95_104265</name>
</gene>
<feature type="transmembrane region" description="Helical" evidence="10">
    <location>
        <begin position="311"/>
        <end position="332"/>
    </location>
</feature>
<keyword evidence="3 10" id="KW-1003">Cell membrane</keyword>
<evidence type="ECO:0000256" key="4">
    <source>
        <dbReference type="ARBA" id="ARBA00022692"/>
    </source>
</evidence>
<dbReference type="NCBIfam" id="TIGR00831">
    <property type="entry name" value="a_cpa1"/>
    <property type="match status" value="1"/>
</dbReference>
<keyword evidence="7 10" id="KW-0406">Ion transport</keyword>
<evidence type="ECO:0000256" key="10">
    <source>
        <dbReference type="RuleBase" id="RU366002"/>
    </source>
</evidence>
<evidence type="ECO:0000256" key="1">
    <source>
        <dbReference type="ARBA" id="ARBA00004651"/>
    </source>
</evidence>
<dbReference type="Pfam" id="PF00999">
    <property type="entry name" value="Na_H_Exchanger"/>
    <property type="match status" value="1"/>
</dbReference>
<dbReference type="GO" id="GO:0098719">
    <property type="term" value="P:sodium ion import across plasma membrane"/>
    <property type="evidence" value="ECO:0007669"/>
    <property type="project" value="TreeGrafter"/>
</dbReference>
<proteinExistence type="inferred from homology"/>
<accession>A0A3D9INH0</accession>
<evidence type="ECO:0000256" key="2">
    <source>
        <dbReference type="ARBA" id="ARBA00022448"/>
    </source>
</evidence>
<evidence type="ECO:0000313" key="12">
    <source>
        <dbReference type="EMBL" id="RED63271.1"/>
    </source>
</evidence>
<comment type="caution">
    <text evidence="10">Lacks conserved residue(s) required for the propagation of feature annotation.</text>
</comment>
<keyword evidence="9 10" id="KW-0739">Sodium transport</keyword>
<dbReference type="EMBL" id="QRDY01000004">
    <property type="protein sequence ID" value="RED63271.1"/>
    <property type="molecule type" value="Genomic_DNA"/>
</dbReference>
<dbReference type="Gene3D" id="6.10.140.1330">
    <property type="match status" value="1"/>
</dbReference>